<reference evidence="3" key="1">
    <citation type="submission" date="2016-06" db="UniProtKB">
        <authorList>
            <consortium name="WormBaseParasite"/>
        </authorList>
    </citation>
    <scope>IDENTIFICATION</scope>
</reference>
<dbReference type="EMBL" id="UYWY01022240">
    <property type="protein sequence ID" value="VDM45735.1"/>
    <property type="molecule type" value="Genomic_DNA"/>
</dbReference>
<evidence type="ECO:0000313" key="3">
    <source>
        <dbReference type="WBParaSite" id="TCNE_0001441401-mRNA-1"/>
    </source>
</evidence>
<sequence length="74" mass="8283">MRGRGLVFVGRKVLDVEERVGAGCLARSFNRYYEEQYGDLEPPKLPLRSPPLFAKKTPPSGIITESKPFAMNLS</sequence>
<reference evidence="1 2" key="2">
    <citation type="submission" date="2018-11" db="EMBL/GenBank/DDBJ databases">
        <authorList>
            <consortium name="Pathogen Informatics"/>
        </authorList>
    </citation>
    <scope>NUCLEOTIDE SEQUENCE [LARGE SCALE GENOMIC DNA]</scope>
</reference>
<gene>
    <name evidence="1" type="ORF">TCNE_LOCUS14414</name>
</gene>
<accession>A0A183V0Z4</accession>
<protein>
    <submittedName>
        <fullName evidence="1 3">Uncharacterized protein</fullName>
    </submittedName>
</protein>
<dbReference type="Proteomes" id="UP000050794">
    <property type="component" value="Unassembled WGS sequence"/>
</dbReference>
<name>A0A183V0Z4_TOXCA</name>
<evidence type="ECO:0000313" key="1">
    <source>
        <dbReference type="EMBL" id="VDM45735.1"/>
    </source>
</evidence>
<proteinExistence type="predicted"/>
<organism evidence="2 3">
    <name type="scientific">Toxocara canis</name>
    <name type="common">Canine roundworm</name>
    <dbReference type="NCBI Taxonomy" id="6265"/>
    <lineage>
        <taxon>Eukaryota</taxon>
        <taxon>Metazoa</taxon>
        <taxon>Ecdysozoa</taxon>
        <taxon>Nematoda</taxon>
        <taxon>Chromadorea</taxon>
        <taxon>Rhabditida</taxon>
        <taxon>Spirurina</taxon>
        <taxon>Ascaridomorpha</taxon>
        <taxon>Ascaridoidea</taxon>
        <taxon>Toxocaridae</taxon>
        <taxon>Toxocara</taxon>
    </lineage>
</organism>
<dbReference type="WBParaSite" id="TCNE_0001441401-mRNA-1">
    <property type="protein sequence ID" value="TCNE_0001441401-mRNA-1"/>
    <property type="gene ID" value="TCNE_0001441401"/>
</dbReference>
<evidence type="ECO:0000313" key="2">
    <source>
        <dbReference type="Proteomes" id="UP000050794"/>
    </source>
</evidence>
<keyword evidence="2" id="KW-1185">Reference proteome</keyword>
<dbReference type="AlphaFoldDB" id="A0A183V0Z4"/>